<protein>
    <recommendedName>
        <fullName evidence="12">Probable beta-glucosidase btgE</fullName>
        <ecNumber evidence="5">3.2.1.21</ecNumber>
    </recommendedName>
    <alternativeName>
        <fullName evidence="13">Beta-D-glucoside glucohydrolase btgE</fullName>
    </alternativeName>
    <alternativeName>
        <fullName evidence="15">Cellobiase btgE</fullName>
    </alternativeName>
    <alternativeName>
        <fullName evidence="14">Gentiobiase btgE</fullName>
    </alternativeName>
</protein>
<dbReference type="GO" id="GO:0042973">
    <property type="term" value="F:glucan endo-1,3-beta-D-glucosidase activity"/>
    <property type="evidence" value="ECO:0007669"/>
    <property type="project" value="TreeGrafter"/>
</dbReference>
<dbReference type="GO" id="GO:0005576">
    <property type="term" value="C:extracellular region"/>
    <property type="evidence" value="ECO:0007669"/>
    <property type="project" value="TreeGrafter"/>
</dbReference>
<feature type="compositionally biased region" description="Low complexity" evidence="16">
    <location>
        <begin position="74"/>
        <end position="124"/>
    </location>
</feature>
<dbReference type="GO" id="GO:0009986">
    <property type="term" value="C:cell surface"/>
    <property type="evidence" value="ECO:0007669"/>
    <property type="project" value="TreeGrafter"/>
</dbReference>
<evidence type="ECO:0000256" key="4">
    <source>
        <dbReference type="ARBA" id="ARBA00008773"/>
    </source>
</evidence>
<evidence type="ECO:0000256" key="3">
    <source>
        <dbReference type="ARBA" id="ARBA00004987"/>
    </source>
</evidence>
<evidence type="ECO:0000256" key="9">
    <source>
        <dbReference type="ARBA" id="ARBA00022801"/>
    </source>
</evidence>
<evidence type="ECO:0000256" key="5">
    <source>
        <dbReference type="ARBA" id="ARBA00012744"/>
    </source>
</evidence>
<dbReference type="GO" id="GO:0009277">
    <property type="term" value="C:fungal-type cell wall"/>
    <property type="evidence" value="ECO:0007669"/>
    <property type="project" value="TreeGrafter"/>
</dbReference>
<keyword evidence="10" id="KW-0326">Glycosidase</keyword>
<comment type="function">
    <text evidence="11">Beta-glucosidases are one of a number of cellulolytic enzymes involved in the degradation of cellulosic biomass. Catalyzes the last step releasing glucose from the inhibitory cellobiose.</text>
</comment>
<evidence type="ECO:0000256" key="11">
    <source>
        <dbReference type="ARBA" id="ARBA00024983"/>
    </source>
</evidence>
<proteinExistence type="inferred from homology"/>
<evidence type="ECO:0000256" key="12">
    <source>
        <dbReference type="ARBA" id="ARBA00039284"/>
    </source>
</evidence>
<dbReference type="PANTHER" id="PTHR16631">
    <property type="entry name" value="GLUCAN 1,3-BETA-GLUCOSIDASE"/>
    <property type="match status" value="1"/>
</dbReference>
<dbReference type="InterPro" id="IPR050732">
    <property type="entry name" value="Beta-glucan_modifiers"/>
</dbReference>
<dbReference type="EC" id="3.2.1.21" evidence="5"/>
<keyword evidence="7" id="KW-0964">Secreted</keyword>
<dbReference type="FunFam" id="3.20.20.80:FF:000160">
    <property type="entry name" value="Probable beta-glucosidase btgE"/>
    <property type="match status" value="1"/>
</dbReference>
<dbReference type="EMBL" id="ML735389">
    <property type="protein sequence ID" value="KAE8384228.1"/>
    <property type="molecule type" value="Genomic_DNA"/>
</dbReference>
<evidence type="ECO:0000256" key="13">
    <source>
        <dbReference type="ARBA" id="ARBA00041495"/>
    </source>
</evidence>
<sequence length="609" mass="62776">MRGAFLAAAAAVAGTAMADVAHMRRHGHQSFHQNRAYQPEPQLGGDDKCECITKVITVTGPPTLVPINTPAPVPSSSSNTEVPSVPSVPSAPSSESSPVTSEAVTTLHSTSTATVTVVETPTGVDATGSKTPTGAVPGVPEASSPSAPAGTPAVPATSATPEVPLPTPGVTSFSSTGIYTIPATTVTVRDTTTVCGATTTELPSGSHTFGGVTTVVSTRTTVTCPYATVEPSGSTVTSKIYTTTYVCPSAGTYTIAPTTTYVPTSTVVVYPTPATITPGTYTQTEQVVTVTRTDYTYVCPFTGNDEPTSAPVAPSTSAVPVTTTAAPSTTSAVASSSASSSATAVPTGVSGKQMGMTYSPYTNQGGCQPKDQVLKDVAMIKQKGFTHVRVYSTDCNSLEYIGEAAKQHGLKMIIGVFISSTGISGAQEQVTAITKWAQWDLVTLIVVGNEAIQNGYTDASSLAGFISSCKSSFSAAGYSGQITTTEPINVWQQSGSALCGAVDILGANLHPFFNADVSPEKAGSFVRAQIKDLEAVCNKDVINLETGWPSQGNPNGKAIPGTAQQAAAIRALVEEVGSQSVFFSYSNDLWKDAGDFDVERYWGCIDQFK</sequence>
<comment type="similarity">
    <text evidence="4">Belongs to the glycosyl hydrolase 17 family.</text>
</comment>
<feature type="region of interest" description="Disordered" evidence="16">
    <location>
        <begin position="67"/>
        <end position="174"/>
    </location>
</feature>
<comment type="subcellular location">
    <subcellularLocation>
        <location evidence="2">Secreted</location>
        <location evidence="2">Cell wall</location>
    </subcellularLocation>
</comment>
<dbReference type="GO" id="GO:0071555">
    <property type="term" value="P:cell wall organization"/>
    <property type="evidence" value="ECO:0007669"/>
    <property type="project" value="TreeGrafter"/>
</dbReference>
<evidence type="ECO:0000256" key="1">
    <source>
        <dbReference type="ARBA" id="ARBA00000448"/>
    </source>
</evidence>
<gene>
    <name evidence="17" type="ORF">BDV23DRAFT_167246</name>
</gene>
<evidence type="ECO:0000313" key="17">
    <source>
        <dbReference type="EMBL" id="KAE8384228.1"/>
    </source>
</evidence>
<comment type="pathway">
    <text evidence="3">Glycan metabolism; cellulose degradation.</text>
</comment>
<evidence type="ECO:0000256" key="15">
    <source>
        <dbReference type="ARBA" id="ARBA00042762"/>
    </source>
</evidence>
<dbReference type="Proteomes" id="UP000326877">
    <property type="component" value="Unassembled WGS sequence"/>
</dbReference>
<dbReference type="SUPFAM" id="SSF51445">
    <property type="entry name" value="(Trans)glycosidases"/>
    <property type="match status" value="1"/>
</dbReference>
<dbReference type="PANTHER" id="PTHR16631:SF24">
    <property type="entry name" value="FAMILY 17 GLUCOSIDASE SCW11-RELATED"/>
    <property type="match status" value="1"/>
</dbReference>
<evidence type="ECO:0000256" key="10">
    <source>
        <dbReference type="ARBA" id="ARBA00023295"/>
    </source>
</evidence>
<evidence type="ECO:0000256" key="2">
    <source>
        <dbReference type="ARBA" id="ARBA00004191"/>
    </source>
</evidence>
<keyword evidence="8" id="KW-0732">Signal</keyword>
<organism evidence="17">
    <name type="scientific">Petromyces alliaceus</name>
    <name type="common">Aspergillus alliaceus</name>
    <dbReference type="NCBI Taxonomy" id="209559"/>
    <lineage>
        <taxon>Eukaryota</taxon>
        <taxon>Fungi</taxon>
        <taxon>Dikarya</taxon>
        <taxon>Ascomycota</taxon>
        <taxon>Pezizomycotina</taxon>
        <taxon>Eurotiomycetes</taxon>
        <taxon>Eurotiomycetidae</taxon>
        <taxon>Eurotiales</taxon>
        <taxon>Aspergillaceae</taxon>
        <taxon>Aspergillus</taxon>
        <taxon>Aspergillus subgen. Circumdati</taxon>
    </lineage>
</organism>
<accession>A0A5N7BRJ2</accession>
<evidence type="ECO:0000256" key="8">
    <source>
        <dbReference type="ARBA" id="ARBA00022729"/>
    </source>
</evidence>
<dbReference type="OrthoDB" id="4082933at2759"/>
<evidence type="ECO:0000256" key="7">
    <source>
        <dbReference type="ARBA" id="ARBA00022525"/>
    </source>
</evidence>
<evidence type="ECO:0000256" key="14">
    <source>
        <dbReference type="ARBA" id="ARBA00041516"/>
    </source>
</evidence>
<dbReference type="Gene3D" id="3.20.20.80">
    <property type="entry name" value="Glycosidases"/>
    <property type="match status" value="2"/>
</dbReference>
<dbReference type="AlphaFoldDB" id="A0A5N7BRJ2"/>
<keyword evidence="6" id="KW-0134">Cell wall</keyword>
<dbReference type="InterPro" id="IPR017853">
    <property type="entry name" value="GH"/>
</dbReference>
<feature type="compositionally biased region" description="Low complexity" evidence="16">
    <location>
        <begin position="135"/>
        <end position="162"/>
    </location>
</feature>
<name>A0A5N7BRJ2_PETAA</name>
<reference evidence="17" key="1">
    <citation type="submission" date="2019-04" db="EMBL/GenBank/DDBJ databases">
        <title>Friends and foes A comparative genomics studyof 23 Aspergillus species from section Flavi.</title>
        <authorList>
            <consortium name="DOE Joint Genome Institute"/>
            <person name="Kjaerbolling I."/>
            <person name="Vesth T."/>
            <person name="Frisvad J.C."/>
            <person name="Nybo J.L."/>
            <person name="Theobald S."/>
            <person name="Kildgaard S."/>
            <person name="Isbrandt T."/>
            <person name="Kuo A."/>
            <person name="Sato A."/>
            <person name="Lyhne E.K."/>
            <person name="Kogle M.E."/>
            <person name="Wiebenga A."/>
            <person name="Kun R.S."/>
            <person name="Lubbers R.J."/>
            <person name="Makela M.R."/>
            <person name="Barry K."/>
            <person name="Chovatia M."/>
            <person name="Clum A."/>
            <person name="Daum C."/>
            <person name="Haridas S."/>
            <person name="He G."/>
            <person name="LaButti K."/>
            <person name="Lipzen A."/>
            <person name="Mondo S."/>
            <person name="Riley R."/>
            <person name="Salamov A."/>
            <person name="Simmons B.A."/>
            <person name="Magnuson J.K."/>
            <person name="Henrissat B."/>
            <person name="Mortensen U.H."/>
            <person name="Larsen T.O."/>
            <person name="Devries R.P."/>
            <person name="Grigoriev I.V."/>
            <person name="Machida M."/>
            <person name="Baker S.E."/>
            <person name="Andersen M.R."/>
        </authorList>
    </citation>
    <scope>NUCLEOTIDE SEQUENCE [LARGE SCALE GENOMIC DNA]</scope>
    <source>
        <strain evidence="17">IBT 14317</strain>
    </source>
</reference>
<evidence type="ECO:0000256" key="16">
    <source>
        <dbReference type="SAM" id="MobiDB-lite"/>
    </source>
</evidence>
<keyword evidence="9 17" id="KW-0378">Hydrolase</keyword>
<comment type="catalytic activity">
    <reaction evidence="1">
        <text>Hydrolysis of terminal, non-reducing beta-D-glucosyl residues with release of beta-D-glucose.</text>
        <dbReference type="EC" id="3.2.1.21"/>
    </reaction>
</comment>
<evidence type="ECO:0000256" key="6">
    <source>
        <dbReference type="ARBA" id="ARBA00022512"/>
    </source>
</evidence>